<feature type="region of interest" description="Disordered" evidence="1">
    <location>
        <begin position="43"/>
        <end position="65"/>
    </location>
</feature>
<gene>
    <name evidence="4" type="ORF">NT6N_14480</name>
</gene>
<feature type="compositionally biased region" description="Basic and acidic residues" evidence="1">
    <location>
        <begin position="242"/>
        <end position="267"/>
    </location>
</feature>
<reference evidence="4" key="1">
    <citation type="submission" date="2024-07" db="EMBL/GenBank/DDBJ databases">
        <title>Complete genome sequence of Verrucomicrobiaceae bacterium NT6N.</title>
        <authorList>
            <person name="Huang C."/>
            <person name="Takami H."/>
            <person name="Hamasaki K."/>
        </authorList>
    </citation>
    <scope>NUCLEOTIDE SEQUENCE</scope>
    <source>
        <strain evidence="4">NT6N</strain>
    </source>
</reference>
<proteinExistence type="predicted"/>
<accession>A0AAT9FKB9</accession>
<dbReference type="InterPro" id="IPR006860">
    <property type="entry name" value="FecR"/>
</dbReference>
<dbReference type="EMBL" id="AP026866">
    <property type="protein sequence ID" value="BDS06408.1"/>
    <property type="molecule type" value="Genomic_DNA"/>
</dbReference>
<name>A0AAT9FKB9_9BACT</name>
<keyword evidence="2" id="KW-0732">Signal</keyword>
<feature type="domain" description="FecR protein" evidence="3">
    <location>
        <begin position="61"/>
        <end position="149"/>
    </location>
</feature>
<dbReference type="PANTHER" id="PTHR38731">
    <property type="entry name" value="LIPL45-RELATED LIPOPROTEIN-RELATED"/>
    <property type="match status" value="1"/>
</dbReference>
<dbReference type="Gene3D" id="2.60.120.1440">
    <property type="match status" value="1"/>
</dbReference>
<sequence>MTKFSLLTSLCAASIAIGGSVSAETLQSAKVTTRVNDVRLHQPDKSRQAKLGDTVRGHTSVQTGRRSRAELTFQDRTVTRLGANSAFTFRKGSRDINLNQGSILLQVPKSAGGATIRTATVTAAITGTTILMEYNQGKWVKLITLEGTVSLNLGQKGGRKGGFFRRGQKVKVPAGKMIVMRPDGEIITRPVDVDLKRLLSTSLLAGNKVFGPLAPEAQRHIADAVAAQEKLKRRGILVSENQVDRHPGSRAISDRNTARDIHDRPFQEDITDGNDGQDTTGGDDGQIDTGDGIFTGGGQTTGP</sequence>
<evidence type="ECO:0000256" key="2">
    <source>
        <dbReference type="SAM" id="SignalP"/>
    </source>
</evidence>
<dbReference type="AlphaFoldDB" id="A0AAT9FKB9"/>
<feature type="region of interest" description="Disordered" evidence="1">
    <location>
        <begin position="240"/>
        <end position="303"/>
    </location>
</feature>
<dbReference type="PANTHER" id="PTHR38731:SF1">
    <property type="entry name" value="FECR PROTEIN DOMAIN-CONTAINING PROTEIN"/>
    <property type="match status" value="1"/>
</dbReference>
<organism evidence="4">
    <name type="scientific">Oceaniferula spumae</name>
    <dbReference type="NCBI Taxonomy" id="2979115"/>
    <lineage>
        <taxon>Bacteria</taxon>
        <taxon>Pseudomonadati</taxon>
        <taxon>Verrucomicrobiota</taxon>
        <taxon>Verrucomicrobiia</taxon>
        <taxon>Verrucomicrobiales</taxon>
        <taxon>Verrucomicrobiaceae</taxon>
        <taxon>Oceaniferula</taxon>
    </lineage>
</organism>
<feature type="chain" id="PRO_5043882631" description="FecR protein domain-containing protein" evidence="2">
    <location>
        <begin position="24"/>
        <end position="303"/>
    </location>
</feature>
<evidence type="ECO:0000259" key="3">
    <source>
        <dbReference type="Pfam" id="PF04773"/>
    </source>
</evidence>
<dbReference type="Pfam" id="PF04773">
    <property type="entry name" value="FecR"/>
    <property type="match status" value="1"/>
</dbReference>
<feature type="signal peptide" evidence="2">
    <location>
        <begin position="1"/>
        <end position="23"/>
    </location>
</feature>
<evidence type="ECO:0000313" key="4">
    <source>
        <dbReference type="EMBL" id="BDS06408.1"/>
    </source>
</evidence>
<protein>
    <recommendedName>
        <fullName evidence="3">FecR protein domain-containing protein</fullName>
    </recommendedName>
</protein>
<evidence type="ECO:0000256" key="1">
    <source>
        <dbReference type="SAM" id="MobiDB-lite"/>
    </source>
</evidence>
<dbReference type="KEGG" id="osu:NT6N_14480"/>
<feature type="compositionally biased region" description="Gly residues" evidence="1">
    <location>
        <begin position="293"/>
        <end position="303"/>
    </location>
</feature>